<dbReference type="GO" id="GO:0005829">
    <property type="term" value="C:cytosol"/>
    <property type="evidence" value="ECO:0007669"/>
    <property type="project" value="TreeGrafter"/>
</dbReference>
<dbReference type="AlphaFoldDB" id="A0A0G9MLC8"/>
<dbReference type="RefSeq" id="WP_047006857.1">
    <property type="nucleotide sequence ID" value="NZ_CP018097.1"/>
</dbReference>
<dbReference type="PANTHER" id="PTHR11548:SF9">
    <property type="entry name" value="THYMIDYLATE SYNTHASE"/>
    <property type="match status" value="1"/>
</dbReference>
<dbReference type="GO" id="GO:0032259">
    <property type="term" value="P:methylation"/>
    <property type="evidence" value="ECO:0007669"/>
    <property type="project" value="UniProtKB-KW"/>
</dbReference>
<dbReference type="InterPro" id="IPR045097">
    <property type="entry name" value="Thymidate_synth/dCMP_Mease"/>
</dbReference>
<accession>A0A0G9MLC8</accession>
<evidence type="ECO:0000256" key="3">
    <source>
        <dbReference type="ARBA" id="ARBA00022679"/>
    </source>
</evidence>
<dbReference type="Gene3D" id="3.30.572.10">
    <property type="entry name" value="Thymidylate synthase/dCMP hydroxymethylase domain"/>
    <property type="match status" value="1"/>
</dbReference>
<name>A0A0G9MLC8_9SPHN</name>
<keyword evidence="6" id="KW-1185">Reference proteome</keyword>
<dbReference type="STRING" id="502682.BMF35_a0602"/>
<sequence>MEFLGEGLDDVLNDLYHALLNDGVHNVSTNGGSLELLGVTLRIAKPRARLSRSQTRARPFSALGELLWYLSGSDEAAFVGPYIPFYVKDGKPAVVNGAYGPRIRSRHGFDQLQAAIELLQRKDGSRRCVIQLYEARDLLADDGTDIPCTTTLQFHRRGGVLHMSVAMRSNDAYLGLPHDVFCFTMLQELVAAELKLELGEYIHMVGSMHLYDRDRGRAERYRREGYQRAAEMPAMPHSNPFKKIDDLLAFEQKVRAGKSVDPNGDLNDPYWSDIGSLIQISFAGQDDEVIKEISVRMHSDIYHSSIEDQRDRIAERMRKANKAEDI</sequence>
<dbReference type="EC" id="2.1.1.45" evidence="1"/>
<proteinExistence type="predicted"/>
<dbReference type="GO" id="GO:0004799">
    <property type="term" value="F:thymidylate synthase activity"/>
    <property type="evidence" value="ECO:0007669"/>
    <property type="project" value="UniProtKB-EC"/>
</dbReference>
<organism evidence="5 6">
    <name type="scientific">Aurantiacibacter gangjinensis</name>
    <dbReference type="NCBI Taxonomy" id="502682"/>
    <lineage>
        <taxon>Bacteria</taxon>
        <taxon>Pseudomonadati</taxon>
        <taxon>Pseudomonadota</taxon>
        <taxon>Alphaproteobacteria</taxon>
        <taxon>Sphingomonadales</taxon>
        <taxon>Erythrobacteraceae</taxon>
        <taxon>Aurantiacibacter</taxon>
    </lineage>
</organism>
<dbReference type="InterPro" id="IPR036926">
    <property type="entry name" value="Thymidate_synth/dCMP_Mease_sf"/>
</dbReference>
<dbReference type="GO" id="GO:0006231">
    <property type="term" value="P:dTMP biosynthetic process"/>
    <property type="evidence" value="ECO:0007669"/>
    <property type="project" value="InterPro"/>
</dbReference>
<evidence type="ECO:0000313" key="6">
    <source>
        <dbReference type="Proteomes" id="UP000053070"/>
    </source>
</evidence>
<dbReference type="Proteomes" id="UP000053070">
    <property type="component" value="Unassembled WGS sequence"/>
</dbReference>
<reference evidence="5 6" key="1">
    <citation type="submission" date="2015-04" db="EMBL/GenBank/DDBJ databases">
        <title>The draft genome sequence of Erythrobacr gangjinensis K7-2.</title>
        <authorList>
            <person name="Zhuang L."/>
            <person name="Liu Y."/>
            <person name="Shao Z."/>
        </authorList>
    </citation>
    <scope>NUCLEOTIDE SEQUENCE [LARGE SCALE GENOMIC DNA]</scope>
    <source>
        <strain evidence="5 6">K7-2</strain>
    </source>
</reference>
<keyword evidence="2" id="KW-0489">Methyltransferase</keyword>
<evidence type="ECO:0000259" key="4">
    <source>
        <dbReference type="Pfam" id="PF00303"/>
    </source>
</evidence>
<dbReference type="PANTHER" id="PTHR11548">
    <property type="entry name" value="THYMIDYLATE SYNTHASE 1"/>
    <property type="match status" value="1"/>
</dbReference>
<dbReference type="PRINTS" id="PR00108">
    <property type="entry name" value="THYMDSNTHASE"/>
</dbReference>
<dbReference type="Pfam" id="PF00303">
    <property type="entry name" value="Thymidylat_synt"/>
    <property type="match status" value="1"/>
</dbReference>
<protein>
    <recommendedName>
        <fullName evidence="1">thymidylate synthase</fullName>
        <ecNumber evidence="1">2.1.1.45</ecNumber>
    </recommendedName>
</protein>
<dbReference type="EMBL" id="LBHC01000002">
    <property type="protein sequence ID" value="KLE31505.1"/>
    <property type="molecule type" value="Genomic_DNA"/>
</dbReference>
<dbReference type="PATRIC" id="fig|502682.8.peg.1636"/>
<keyword evidence="3" id="KW-0808">Transferase</keyword>
<dbReference type="InterPro" id="IPR023451">
    <property type="entry name" value="Thymidate_synth/dCMP_Mease_dom"/>
</dbReference>
<gene>
    <name evidence="5" type="ORF">AAW01_08000</name>
</gene>
<evidence type="ECO:0000256" key="1">
    <source>
        <dbReference type="ARBA" id="ARBA00011947"/>
    </source>
</evidence>
<dbReference type="CDD" id="cd00351">
    <property type="entry name" value="TS_Pyrimidine_HMase"/>
    <property type="match status" value="1"/>
</dbReference>
<dbReference type="OrthoDB" id="7182974at2"/>
<feature type="domain" description="Thymidylate synthase/dCMP hydroxymethylase" evidence="4">
    <location>
        <begin position="60"/>
        <end position="219"/>
    </location>
</feature>
<dbReference type="SUPFAM" id="SSF55831">
    <property type="entry name" value="Thymidylate synthase/dCMP hydroxymethylase"/>
    <property type="match status" value="1"/>
</dbReference>
<evidence type="ECO:0000313" key="5">
    <source>
        <dbReference type="EMBL" id="KLE31505.1"/>
    </source>
</evidence>
<dbReference type="InterPro" id="IPR000398">
    <property type="entry name" value="Thymidylate_synthase"/>
</dbReference>
<comment type="caution">
    <text evidence="5">The sequence shown here is derived from an EMBL/GenBank/DDBJ whole genome shotgun (WGS) entry which is preliminary data.</text>
</comment>
<evidence type="ECO:0000256" key="2">
    <source>
        <dbReference type="ARBA" id="ARBA00022603"/>
    </source>
</evidence>